<proteinExistence type="predicted"/>
<keyword evidence="1" id="KW-0812">Transmembrane</keyword>
<dbReference type="NCBIfam" id="NF038116">
    <property type="entry name" value="Sden1266_dom"/>
    <property type="match status" value="1"/>
</dbReference>
<keyword evidence="3" id="KW-1185">Reference proteome</keyword>
<dbReference type="Proteomes" id="UP000568664">
    <property type="component" value="Unassembled WGS sequence"/>
</dbReference>
<accession>A0A7Y0LAZ8</accession>
<sequence>MNTQKSTLKASKAKQINQRLALVTWYKVILCIWCFIFAICFTNNANAQVTDAENAHTVNESALVKSHKIVERFRKESQPSTKQQEETTLSEADDVILITPLSREQHLLQKQQSTPKGNHQKSKRNLAKVIIQEFHIFDAYSQLFDDYDGDGFYQTFSVAFDADVYTYNGVDQANVYAEIYLSNNGGPWEYFHTTDNFIIYGESTDDEYEVLSNLTSGYNTAHYDVLIDLYEVGYSGIIATYSSDDNNSLYALPLESDEYDTVHHHDDHHGGSTSMIIIGLLGLIILARKLRIFYKIAD</sequence>
<evidence type="ECO:0000313" key="2">
    <source>
        <dbReference type="EMBL" id="NMP31215.1"/>
    </source>
</evidence>
<feature type="transmembrane region" description="Helical" evidence="1">
    <location>
        <begin position="20"/>
        <end position="39"/>
    </location>
</feature>
<feature type="transmembrane region" description="Helical" evidence="1">
    <location>
        <begin position="269"/>
        <end position="287"/>
    </location>
</feature>
<gene>
    <name evidence="2" type="ORF">HII17_06550</name>
</gene>
<keyword evidence="1" id="KW-0472">Membrane</keyword>
<dbReference type="EMBL" id="JABBXH010000002">
    <property type="protein sequence ID" value="NMP31215.1"/>
    <property type="molecule type" value="Genomic_DNA"/>
</dbReference>
<reference evidence="2 3" key="1">
    <citation type="submission" date="2020-04" db="EMBL/GenBank/DDBJ databases">
        <title>Thalassotalea sp. M1531, isolated from the surface of marine red alga.</title>
        <authorList>
            <person name="Pang L."/>
            <person name="Lu D.-C."/>
        </authorList>
    </citation>
    <scope>NUCLEOTIDE SEQUENCE [LARGE SCALE GENOMIC DNA]</scope>
    <source>
        <strain evidence="2 3">M1531</strain>
    </source>
</reference>
<evidence type="ECO:0000313" key="3">
    <source>
        <dbReference type="Proteomes" id="UP000568664"/>
    </source>
</evidence>
<dbReference type="RefSeq" id="WP_169074545.1">
    <property type="nucleotide sequence ID" value="NZ_JABBXH010000002.1"/>
</dbReference>
<evidence type="ECO:0000256" key="1">
    <source>
        <dbReference type="SAM" id="Phobius"/>
    </source>
</evidence>
<protein>
    <recommendedName>
        <fullName evidence="4">GlyGly-CTERM sorting domain-containing protein</fullName>
    </recommendedName>
</protein>
<dbReference type="AlphaFoldDB" id="A0A7Y0LAZ8"/>
<organism evidence="2 3">
    <name type="scientific">Thalassotalea algicola</name>
    <dbReference type="NCBI Taxonomy" id="2716224"/>
    <lineage>
        <taxon>Bacteria</taxon>
        <taxon>Pseudomonadati</taxon>
        <taxon>Pseudomonadota</taxon>
        <taxon>Gammaproteobacteria</taxon>
        <taxon>Alteromonadales</taxon>
        <taxon>Colwelliaceae</taxon>
        <taxon>Thalassotalea</taxon>
    </lineage>
</organism>
<keyword evidence="1" id="KW-1133">Transmembrane helix</keyword>
<evidence type="ECO:0008006" key="4">
    <source>
        <dbReference type="Google" id="ProtNLM"/>
    </source>
</evidence>
<name>A0A7Y0LAZ8_9GAMM</name>
<comment type="caution">
    <text evidence="2">The sequence shown here is derived from an EMBL/GenBank/DDBJ whole genome shotgun (WGS) entry which is preliminary data.</text>
</comment>